<dbReference type="InterPro" id="IPR007587">
    <property type="entry name" value="SAPS"/>
</dbReference>
<dbReference type="Pfam" id="PF04499">
    <property type="entry name" value="SAPS"/>
    <property type="match status" value="1"/>
</dbReference>
<dbReference type="GO" id="GO:0005634">
    <property type="term" value="C:nucleus"/>
    <property type="evidence" value="ECO:0007669"/>
    <property type="project" value="TreeGrafter"/>
</dbReference>
<dbReference type="PANTHER" id="PTHR12634">
    <property type="entry name" value="SIT4 YEAST -ASSOCIATING PROTEIN-RELATED"/>
    <property type="match status" value="1"/>
</dbReference>
<dbReference type="KEGG" id="dpa:109534341"/>
<accession>A0AAR5P353</accession>
<feature type="region of interest" description="Disordered" evidence="3">
    <location>
        <begin position="650"/>
        <end position="696"/>
    </location>
</feature>
<proteinExistence type="inferred from homology"/>
<evidence type="ECO:0000313" key="4">
    <source>
        <dbReference type="EnsemblMetazoa" id="XP_019755549.1"/>
    </source>
</evidence>
<dbReference type="GO" id="GO:0005829">
    <property type="term" value="C:cytosol"/>
    <property type="evidence" value="ECO:0007669"/>
    <property type="project" value="TreeGrafter"/>
</dbReference>
<reference evidence="5" key="1">
    <citation type="journal article" date="2013" name="Genome Biol.">
        <title>Draft genome of the mountain pine beetle, Dendroctonus ponderosae Hopkins, a major forest pest.</title>
        <authorList>
            <person name="Keeling C.I."/>
            <person name="Yuen M.M."/>
            <person name="Liao N.Y."/>
            <person name="Docking T.R."/>
            <person name="Chan S.K."/>
            <person name="Taylor G.A."/>
            <person name="Palmquist D.L."/>
            <person name="Jackman S.D."/>
            <person name="Nguyen A."/>
            <person name="Li M."/>
            <person name="Henderson H."/>
            <person name="Janes J.K."/>
            <person name="Zhao Y."/>
            <person name="Pandoh P."/>
            <person name="Moore R."/>
            <person name="Sperling F.A."/>
            <person name="Huber D.P."/>
            <person name="Birol I."/>
            <person name="Jones S.J."/>
            <person name="Bohlmann J."/>
        </authorList>
    </citation>
    <scope>NUCLEOTIDE SEQUENCE</scope>
</reference>
<evidence type="ECO:0000256" key="1">
    <source>
        <dbReference type="ARBA" id="ARBA00006180"/>
    </source>
</evidence>
<evidence type="ECO:0000313" key="5">
    <source>
        <dbReference type="Proteomes" id="UP000019118"/>
    </source>
</evidence>
<feature type="compositionally biased region" description="Basic and acidic residues" evidence="3">
    <location>
        <begin position="782"/>
        <end position="802"/>
    </location>
</feature>
<sequence>MFWKYNTTPSSSQIDTLFAKEDVTLEEVMDSEDIISECRVQNKTLIDFLLKPEVMQELVSLTTREPSVEISENIRFKYPNIACELLTCDIPAINERLAGDERLLEKLYGFLENEPPLNPLLASYFSKIMGGLIAKKTEQNWLSYQLTCLQVLDFLKARDTFLPLLISHLGTSAIMDLMLKLMTQVEGIEMRQNILNWLDSERIIQQLICLLNPKVEKKRHDNVAQLLCDFLRTAKDVQRSWNERADPDPLLLTLESSETIKLLLDQMFDDGKCESSIVGGIQILMVLLDVNQQNAPVRNDMLVVEPYSYEHRSNYEAAETEQKRKIVSNTVQAIATRLKEFHGLLLDPPKQPSVLTTTGILDPPVGKTRLQVVRLLSHLIPLNSLELNMELINLGTFPVLLDLLLKYPWNNFLHTHVENCLAHVLEMAIPFPQPTEGKKVSDLCDHLVGQCNLIEVIMKAWKDNDEQQAEKKAIRQGYMGHLINLVNRIVKISKNAEIADHLKTLKPEVADALEELRITKLAEVMEQQDMLLGGLHPSSLMENSEEIEDIPFALNSTLQQQCYAQYQLQNMPPLYMEGYNGFKDNTFNDGEDTLQTMENPTGVSFDLSETDMMLRDTIFKQVCAQSINTMFDADDQVFEDPDHTFQTVIEKKDQGDVAENSSDSDDEVPNDEENMDVDPWASAKSDPWSTLASSSSPKLATNWADFSAAAFSEPPAFAATFDSPSPKQAEEPVQPQAEAPSDSEKKAAAGDHPDAAAAVKVEDSTSSSCSQPSKSLVGDACKPADKQEKSPEKSKTEQQEKV</sequence>
<dbReference type="Proteomes" id="UP000019118">
    <property type="component" value="Unassembled WGS sequence"/>
</dbReference>
<dbReference type="GO" id="GO:0019888">
    <property type="term" value="F:protein phosphatase regulator activity"/>
    <property type="evidence" value="ECO:0007669"/>
    <property type="project" value="TreeGrafter"/>
</dbReference>
<protein>
    <submittedName>
        <fullName evidence="4">Uncharacterized protein</fullName>
    </submittedName>
</protein>
<dbReference type="CTD" id="38714"/>
<feature type="compositionally biased region" description="Low complexity" evidence="3">
    <location>
        <begin position="764"/>
        <end position="775"/>
    </location>
</feature>
<name>A0AAR5P353_DENPD</name>
<keyword evidence="5" id="KW-1185">Reference proteome</keyword>
<feature type="compositionally biased region" description="Acidic residues" evidence="3">
    <location>
        <begin position="662"/>
        <end position="676"/>
    </location>
</feature>
<dbReference type="GO" id="GO:0019903">
    <property type="term" value="F:protein phosphatase binding"/>
    <property type="evidence" value="ECO:0007669"/>
    <property type="project" value="InterPro"/>
</dbReference>
<dbReference type="AlphaFoldDB" id="A0AAR5P353"/>
<dbReference type="PANTHER" id="PTHR12634:SF8">
    <property type="entry name" value="FIERY MOUNTAIN, ISOFORM D"/>
    <property type="match status" value="1"/>
</dbReference>
<reference evidence="4" key="2">
    <citation type="submission" date="2024-08" db="UniProtKB">
        <authorList>
            <consortium name="EnsemblMetazoa"/>
        </authorList>
    </citation>
    <scope>IDENTIFICATION</scope>
</reference>
<comment type="similarity">
    <text evidence="1">Belongs to the SAPS family.</text>
</comment>
<keyword evidence="2" id="KW-0131">Cell cycle</keyword>
<evidence type="ECO:0000256" key="3">
    <source>
        <dbReference type="SAM" id="MobiDB-lite"/>
    </source>
</evidence>
<dbReference type="GeneID" id="109534341"/>
<organism evidence="4 5">
    <name type="scientific">Dendroctonus ponderosae</name>
    <name type="common">Mountain pine beetle</name>
    <dbReference type="NCBI Taxonomy" id="77166"/>
    <lineage>
        <taxon>Eukaryota</taxon>
        <taxon>Metazoa</taxon>
        <taxon>Ecdysozoa</taxon>
        <taxon>Arthropoda</taxon>
        <taxon>Hexapoda</taxon>
        <taxon>Insecta</taxon>
        <taxon>Pterygota</taxon>
        <taxon>Neoptera</taxon>
        <taxon>Endopterygota</taxon>
        <taxon>Coleoptera</taxon>
        <taxon>Polyphaga</taxon>
        <taxon>Cucujiformia</taxon>
        <taxon>Curculionidae</taxon>
        <taxon>Scolytinae</taxon>
        <taxon>Dendroctonus</taxon>
    </lineage>
</organism>
<dbReference type="EnsemblMetazoa" id="XM_019899990.1">
    <property type="protein sequence ID" value="XP_019755549.1"/>
    <property type="gene ID" value="LOC109534341"/>
</dbReference>
<evidence type="ECO:0000256" key="2">
    <source>
        <dbReference type="ARBA" id="ARBA00023306"/>
    </source>
</evidence>
<feature type="compositionally biased region" description="Basic and acidic residues" evidence="3">
    <location>
        <begin position="742"/>
        <end position="754"/>
    </location>
</feature>
<feature type="compositionally biased region" description="Polar residues" evidence="3">
    <location>
        <begin position="687"/>
        <end position="696"/>
    </location>
</feature>
<feature type="region of interest" description="Disordered" evidence="3">
    <location>
        <begin position="717"/>
        <end position="802"/>
    </location>
</feature>